<dbReference type="EMBL" id="JAENII010000004">
    <property type="protein sequence ID" value="MBK1826778.1"/>
    <property type="molecule type" value="Genomic_DNA"/>
</dbReference>
<dbReference type="RefSeq" id="WP_200278036.1">
    <property type="nucleotide sequence ID" value="NZ_JAENII010000004.1"/>
</dbReference>
<dbReference type="AlphaFoldDB" id="A0A934RA16"/>
<evidence type="ECO:0000313" key="3">
    <source>
        <dbReference type="Proteomes" id="UP000658278"/>
    </source>
</evidence>
<dbReference type="Proteomes" id="UP000658278">
    <property type="component" value="Unassembled WGS sequence"/>
</dbReference>
<sequence length="717" mass="79574">MKSLIISMLLIGLFASLAAAPPRLVPEDPSSAPNYWCTWYAQNYWIGRGSDLKSLKGVTNAAARDELNEHTLFNPKDGWATTYLPNSRQDYIFLIDHGWQTKDPSKRIAGGPAFFNLVAEEEDFPRYAGLEPGELLKRFNEDIKAEGWNSLGIWTRGNITPDQARTFVEWSKDADIRYWKIDGGDTAAFHSYQAKQEIFPELVLEYVTGAGGNLNPKWDRDLPAYPSVYDFGGSLREPMLKCLKHSDVFRTYDASPLLMTSTTLRRTHDILKQTQQQPEYRAVLNVQDDCNVAVGLGVLVASKRHPEMGERTYKGRDLHHQLSGPRTMQKRINEVDRFGRWARIAPAFPAGEGVYLSSETELIDRCQFTEWDTWASNTYGKMVSQSAPAVMARNMPLAVVDCDGPPPFVCTTTYPNGPTGIAVEGRVAPDQKWFEPRARVTVRIKDASQPIGIVGHYESLTLEFAGPLTGLEHVWAQDLLADEAVDIRSKVVTEGSRLVLPGKLLEQIGTAAGSEGDLSAPGLVIRLEGKELPVAGEDYLPEVRPAVEEARVAARKTKVDGYRGEATLRKVNGGYRVGSDGPRQWVLRKLDEPVTTGTVSFTWRMKPAGKSAKKNGFLLLASDEDAVAALCGGAWLGSNEITLFENDATWGNDKRVEATFHAETEYRLDVDLDRREAKLSAGDKVIRTAFSESFTSISHVGFGVHHAETEFTTPVMK</sequence>
<evidence type="ECO:0000256" key="1">
    <source>
        <dbReference type="SAM" id="SignalP"/>
    </source>
</evidence>
<evidence type="ECO:0000313" key="2">
    <source>
        <dbReference type="EMBL" id="MBK1826778.1"/>
    </source>
</evidence>
<dbReference type="SUPFAM" id="SSF51445">
    <property type="entry name" value="(Trans)glycosidases"/>
    <property type="match status" value="1"/>
</dbReference>
<feature type="chain" id="PRO_5036976626" evidence="1">
    <location>
        <begin position="20"/>
        <end position="717"/>
    </location>
</feature>
<reference evidence="2" key="1">
    <citation type="submission" date="2021-01" db="EMBL/GenBank/DDBJ databases">
        <title>Modified the classification status of verrucomicrobia.</title>
        <authorList>
            <person name="Feng X."/>
        </authorList>
    </citation>
    <scope>NUCLEOTIDE SEQUENCE</scope>
    <source>
        <strain evidence="2">KCTC 22201</strain>
    </source>
</reference>
<dbReference type="InterPro" id="IPR017853">
    <property type="entry name" value="GH"/>
</dbReference>
<organism evidence="2 3">
    <name type="scientific">Haloferula rosea</name>
    <dbReference type="NCBI Taxonomy" id="490093"/>
    <lineage>
        <taxon>Bacteria</taxon>
        <taxon>Pseudomonadati</taxon>
        <taxon>Verrucomicrobiota</taxon>
        <taxon>Verrucomicrobiia</taxon>
        <taxon>Verrucomicrobiales</taxon>
        <taxon>Verrucomicrobiaceae</taxon>
        <taxon>Haloferula</taxon>
    </lineage>
</organism>
<comment type="caution">
    <text evidence="2">The sequence shown here is derived from an EMBL/GenBank/DDBJ whole genome shotgun (WGS) entry which is preliminary data.</text>
</comment>
<keyword evidence="3" id="KW-1185">Reference proteome</keyword>
<protein>
    <submittedName>
        <fullName evidence="2">Uncharacterized protein</fullName>
    </submittedName>
</protein>
<name>A0A934RA16_9BACT</name>
<feature type="signal peptide" evidence="1">
    <location>
        <begin position="1"/>
        <end position="19"/>
    </location>
</feature>
<accession>A0A934RA16</accession>
<proteinExistence type="predicted"/>
<gene>
    <name evidence="2" type="ORF">JIN81_07095</name>
</gene>
<keyword evidence="1" id="KW-0732">Signal</keyword>